<dbReference type="Gene3D" id="3.80.10.10">
    <property type="entry name" value="Ribonuclease Inhibitor"/>
    <property type="match status" value="1"/>
</dbReference>
<sequence length="236" mass="25394">MNGDLPAPRVYGDNGENTQTRYFAFSALLPDMGLALQNLPELAQRRETFGLAWFCALRLKNQVPKNVPVDLRPCKIDLSGTSGLSHRVLHLFLDVLPFSVEALTLDAVAVKGPALPLLVRFLERLHEQRAAGGTPGEGGPRLKSLTFAEGALGFEEPPVIFPFMLPLLESLCLRGNPLGTGRLSGLRGKDLARPLSEGITEGKAAGVKELDLEKTGLAKEGLEMICEGIKGCEKGP</sequence>
<dbReference type="VEuPathDB" id="CryptoDB:Cvel_400"/>
<proteinExistence type="predicted"/>
<organism evidence="1">
    <name type="scientific">Chromera velia CCMP2878</name>
    <dbReference type="NCBI Taxonomy" id="1169474"/>
    <lineage>
        <taxon>Eukaryota</taxon>
        <taxon>Sar</taxon>
        <taxon>Alveolata</taxon>
        <taxon>Colpodellida</taxon>
        <taxon>Chromeraceae</taxon>
        <taxon>Chromera</taxon>
    </lineage>
</organism>
<dbReference type="InterPro" id="IPR032675">
    <property type="entry name" value="LRR_dom_sf"/>
</dbReference>
<dbReference type="AlphaFoldDB" id="A0A0G4FKF2"/>
<protein>
    <submittedName>
        <fullName evidence="1">Uncharacterized protein</fullName>
    </submittedName>
</protein>
<dbReference type="EMBL" id="CDMZ01000441">
    <property type="protein sequence ID" value="CEM14356.1"/>
    <property type="molecule type" value="Genomic_DNA"/>
</dbReference>
<reference evidence="1" key="1">
    <citation type="submission" date="2014-11" db="EMBL/GenBank/DDBJ databases">
        <authorList>
            <person name="Otto D Thomas"/>
            <person name="Naeem Raeece"/>
        </authorList>
    </citation>
    <scope>NUCLEOTIDE SEQUENCE</scope>
</reference>
<dbReference type="PhylomeDB" id="A0A0G4FKF2"/>
<name>A0A0G4FKF2_9ALVE</name>
<evidence type="ECO:0000313" key="1">
    <source>
        <dbReference type="EMBL" id="CEM14356.1"/>
    </source>
</evidence>
<accession>A0A0G4FKF2</accession>
<gene>
    <name evidence="1" type="ORF">Cvel_400</name>
</gene>